<dbReference type="STRING" id="224129.A0A1W4XF85"/>
<protein>
    <submittedName>
        <fullName evidence="4">Uncharacterized protein MAL13P1.304</fullName>
    </submittedName>
</protein>
<sequence>MNDLSYLITKTDVKTEPVERALEKTESNQKSKRTITRKSKLELFKKRLVKQENIENILSSKISMDPSAKSLIDMLDLNVTKIKNCPPVKKRRHSIEKFPLSFESSDSSSFVFSSLPRCRSPKVKRTSKIRQSCEIIPIKRASPYSTRSDSPARILRNGKHRKLKDTLLDGLDSDYKKRRRLCSDYSGSEKSVSKVSGYDSDSSFSDLASLIGNESVDMKDGEILSKIEPKKETTASTAEQDIKPLKILNIKRTMSTETASSDLHQTTDTNSNLFENVKVEPKQLLDKKSVAFFDEDIKSEPSTPDNNSLLFGNIESGVPEKEVILDIMKQTFNDVKVDDEKRTTRSSARKTEKLVDQEEHPCMKTTKFYGISDGSLTEQHYATCKTEKLENVETNIENESQTPETSQTELNEEIENNNKEEEQIQEEKLNVDIDVIIPETVPSLQETAIFPTPIEKGSTPTYELINQVEEIKHAIEEKPDLENSKQDSSENENNNDNFQNNSETILEKEKIVETPENLAIKENILQALGLQSLKAAEEAKQRVKVKTNAKQDYTGTLKTVIKLNRCEKKKNRGTLKMTLQKTKNKGKYMDQVTYGFEDDYTQRNVKEGLGGWRSTSGQTSDTAGAHRKCHYSNRSNIMGNIWFWALFSFSHYFALLLFNNNEHVFV</sequence>
<keyword evidence="2" id="KW-1133">Transmembrane helix</keyword>
<evidence type="ECO:0000256" key="1">
    <source>
        <dbReference type="SAM" id="MobiDB-lite"/>
    </source>
</evidence>
<keyword evidence="3" id="KW-1185">Reference proteome</keyword>
<dbReference type="Proteomes" id="UP000192223">
    <property type="component" value="Unplaced"/>
</dbReference>
<dbReference type="AlphaFoldDB" id="A0A1W4XF85"/>
<dbReference type="GeneID" id="108743707"/>
<name>A0A1W4XF85_AGRPL</name>
<feature type="compositionally biased region" description="Low complexity" evidence="1">
    <location>
        <begin position="491"/>
        <end position="503"/>
    </location>
</feature>
<dbReference type="KEGG" id="apln:108743707"/>
<keyword evidence="2" id="KW-0812">Transmembrane</keyword>
<accession>A0A1W4XF85</accession>
<dbReference type="RefSeq" id="XP_018334796.1">
    <property type="nucleotide sequence ID" value="XM_018479294.2"/>
</dbReference>
<evidence type="ECO:0000313" key="4">
    <source>
        <dbReference type="RefSeq" id="XP_018334796.1"/>
    </source>
</evidence>
<dbReference type="InParanoid" id="A0A1W4XF85"/>
<feature type="compositionally biased region" description="Basic and acidic residues" evidence="1">
    <location>
        <begin position="479"/>
        <end position="488"/>
    </location>
</feature>
<feature type="region of interest" description="Disordered" evidence="1">
    <location>
        <begin position="479"/>
        <end position="504"/>
    </location>
</feature>
<organism evidence="3 4">
    <name type="scientific">Agrilus planipennis</name>
    <name type="common">Emerald ash borer</name>
    <name type="synonym">Agrilus marcopoli</name>
    <dbReference type="NCBI Taxonomy" id="224129"/>
    <lineage>
        <taxon>Eukaryota</taxon>
        <taxon>Metazoa</taxon>
        <taxon>Ecdysozoa</taxon>
        <taxon>Arthropoda</taxon>
        <taxon>Hexapoda</taxon>
        <taxon>Insecta</taxon>
        <taxon>Pterygota</taxon>
        <taxon>Neoptera</taxon>
        <taxon>Endopterygota</taxon>
        <taxon>Coleoptera</taxon>
        <taxon>Polyphaga</taxon>
        <taxon>Elateriformia</taxon>
        <taxon>Buprestoidea</taxon>
        <taxon>Buprestidae</taxon>
        <taxon>Agrilinae</taxon>
        <taxon>Agrilus</taxon>
    </lineage>
</organism>
<reference evidence="4" key="1">
    <citation type="submission" date="2025-08" db="UniProtKB">
        <authorList>
            <consortium name="RefSeq"/>
        </authorList>
    </citation>
    <scope>IDENTIFICATION</scope>
</reference>
<evidence type="ECO:0000313" key="3">
    <source>
        <dbReference type="Proteomes" id="UP000192223"/>
    </source>
</evidence>
<keyword evidence="2" id="KW-0472">Membrane</keyword>
<feature type="transmembrane region" description="Helical" evidence="2">
    <location>
        <begin position="641"/>
        <end position="658"/>
    </location>
</feature>
<gene>
    <name evidence="4" type="primary">LOC108743707</name>
</gene>
<dbReference type="OrthoDB" id="6784713at2759"/>
<evidence type="ECO:0000256" key="2">
    <source>
        <dbReference type="SAM" id="Phobius"/>
    </source>
</evidence>
<proteinExistence type="predicted"/>